<dbReference type="InterPro" id="IPR005301">
    <property type="entry name" value="MOB_kinase_act_fam"/>
</dbReference>
<dbReference type="OrthoDB" id="8170117at2759"/>
<dbReference type="InterPro" id="IPR011989">
    <property type="entry name" value="ARM-like"/>
</dbReference>
<dbReference type="AlphaFoldDB" id="A0A9N9G9J3"/>
<dbReference type="Gene3D" id="1.25.10.10">
    <property type="entry name" value="Leucine-rich Repeat Variant"/>
    <property type="match status" value="1"/>
</dbReference>
<reference evidence="2" key="1">
    <citation type="submission" date="2021-06" db="EMBL/GenBank/DDBJ databases">
        <authorList>
            <person name="Kallberg Y."/>
            <person name="Tangrot J."/>
            <person name="Rosling A."/>
        </authorList>
    </citation>
    <scope>NUCLEOTIDE SEQUENCE</scope>
    <source>
        <strain evidence="2">BR232B</strain>
    </source>
</reference>
<protein>
    <submittedName>
        <fullName evidence="2">2600_t:CDS:1</fullName>
    </submittedName>
</protein>
<dbReference type="SUPFAM" id="SSF48371">
    <property type="entry name" value="ARM repeat"/>
    <property type="match status" value="1"/>
</dbReference>
<dbReference type="Gene3D" id="1.20.140.30">
    <property type="entry name" value="MOB kinase activator"/>
    <property type="match status" value="1"/>
</dbReference>
<feature type="binding site" evidence="1">
    <location>
        <position position="344"/>
    </location>
    <ligand>
        <name>Zn(2+)</name>
        <dbReference type="ChEBI" id="CHEBI:29105"/>
    </ligand>
</feature>
<proteinExistence type="predicted"/>
<dbReference type="InterPro" id="IPR016024">
    <property type="entry name" value="ARM-type_fold"/>
</dbReference>
<keyword evidence="1" id="KW-0862">Zinc</keyword>
<feature type="binding site" evidence="1">
    <location>
        <position position="349"/>
    </location>
    <ligand>
        <name>Zn(2+)</name>
        <dbReference type="ChEBI" id="CHEBI:29105"/>
    </ligand>
</feature>
<dbReference type="Pfam" id="PF03637">
    <property type="entry name" value="Mob1_phocein"/>
    <property type="match status" value="1"/>
</dbReference>
<dbReference type="FunFam" id="1.20.140.30:FF:000001">
    <property type="entry name" value="MOB kinase activator 1A"/>
    <property type="match status" value="1"/>
</dbReference>
<feature type="binding site" evidence="1">
    <location>
        <position position="426"/>
    </location>
    <ligand>
        <name>Zn(2+)</name>
        <dbReference type="ChEBI" id="CHEBI:29105"/>
    </ligand>
</feature>
<dbReference type="EMBL" id="CAJVPI010001102">
    <property type="protein sequence ID" value="CAG8594579.1"/>
    <property type="molecule type" value="Genomic_DNA"/>
</dbReference>
<name>A0A9N9G9J3_9GLOM</name>
<dbReference type="PANTHER" id="PTHR22599">
    <property type="entry name" value="MPS ONE BINDER KINASE ACTIVATOR-LIKE MOB"/>
    <property type="match status" value="1"/>
</dbReference>
<evidence type="ECO:0000313" key="3">
    <source>
        <dbReference type="Proteomes" id="UP000789739"/>
    </source>
</evidence>
<evidence type="ECO:0000256" key="1">
    <source>
        <dbReference type="PIRSR" id="PIRSR605301-1"/>
    </source>
</evidence>
<organism evidence="2 3">
    <name type="scientific">Paraglomus brasilianum</name>
    <dbReference type="NCBI Taxonomy" id="144538"/>
    <lineage>
        <taxon>Eukaryota</taxon>
        <taxon>Fungi</taxon>
        <taxon>Fungi incertae sedis</taxon>
        <taxon>Mucoromycota</taxon>
        <taxon>Glomeromycotina</taxon>
        <taxon>Glomeromycetes</taxon>
        <taxon>Paraglomerales</taxon>
        <taxon>Paraglomeraceae</taxon>
        <taxon>Paraglomus</taxon>
    </lineage>
</organism>
<keyword evidence="3" id="KW-1185">Reference proteome</keyword>
<gene>
    <name evidence="2" type="ORF">PBRASI_LOCUS7309</name>
</gene>
<dbReference type="SUPFAM" id="SSF101152">
    <property type="entry name" value="Mob1/phocein"/>
    <property type="match status" value="1"/>
</dbReference>
<accession>A0A9N9G9J3</accession>
<dbReference type="SMART" id="SM01388">
    <property type="entry name" value="Mob1_phocein"/>
    <property type="match status" value="1"/>
</dbReference>
<dbReference type="InterPro" id="IPR036703">
    <property type="entry name" value="MOB_kinase_act_sf"/>
</dbReference>
<dbReference type="Proteomes" id="UP000789739">
    <property type="component" value="Unassembled WGS sequence"/>
</dbReference>
<sequence length="484" mass="55775">MSYTQDEDATLALSSVSGILLNVLIPLQSNAIDPVDIDSPEDSEFEKSLCAVWDLSSIHDYARIFINEAQVHRMVLKAISITQRVRTEELAMGILANVACFEDTAIVIVNDEDVTTVLGRIITGSADGRVLVESLRLLRNLLTNCSNKYRIIVADISSYSIINQILFFIYNTMNTELLSSAIGTMKLLISTQPELFNNKQEELNNLFRWICDRLDSLEFTKETSSTIISFVIELVDTDAIEHTKDDVSKIFKYYEKVRHEFLDDEEITNMVKGKDKTFRARKQVPEKTHQHRLQRYAEVTLGSGNLKLAVQLPEGEDLREWLAVHTYDFYNQINMLYGIITEYCTPQRCPVMSAGARVEYRWQDNKHYKKPTTVSAPHYVDLLMNWIQGQLEDNDVFPSQLGAPFPKNFSSIVKTIFRRLFRVYAHIYCHHLEAIQQLNAEPHLNTSFKHFMYFVYEFKLMDKSEMQPLAEKITNVLGDEYVLT</sequence>
<feature type="binding site" evidence="1">
    <location>
        <position position="431"/>
    </location>
    <ligand>
        <name>Zn(2+)</name>
        <dbReference type="ChEBI" id="CHEBI:29105"/>
    </ligand>
</feature>
<evidence type="ECO:0000313" key="2">
    <source>
        <dbReference type="EMBL" id="CAG8594579.1"/>
    </source>
</evidence>
<keyword evidence="1" id="KW-0479">Metal-binding</keyword>
<comment type="caution">
    <text evidence="2">The sequence shown here is derived from an EMBL/GenBank/DDBJ whole genome shotgun (WGS) entry which is preliminary data.</text>
</comment>